<keyword evidence="5" id="KW-0175">Coiled coil</keyword>
<evidence type="ECO:0000256" key="6">
    <source>
        <dbReference type="SAM" id="MobiDB-lite"/>
    </source>
</evidence>
<dbReference type="InterPro" id="IPR001876">
    <property type="entry name" value="Znf_RanBP2"/>
</dbReference>
<evidence type="ECO:0000313" key="8">
    <source>
        <dbReference type="Proteomes" id="UP000694941"/>
    </source>
</evidence>
<name>A0ABM1SC04_LIMPO</name>
<feature type="coiled-coil region" evidence="5">
    <location>
        <begin position="385"/>
        <end position="456"/>
    </location>
</feature>
<feature type="compositionally biased region" description="Polar residues" evidence="6">
    <location>
        <begin position="307"/>
        <end position="319"/>
    </location>
</feature>
<dbReference type="PANTHER" id="PTHR46253">
    <property type="entry name" value="TGF-BETA-ACTIVATED KINASE 1 AND MAP3K7-BINDING PROTEIN TAB"/>
    <property type="match status" value="1"/>
</dbReference>
<accession>A0ABM1SC04</accession>
<dbReference type="Gene3D" id="1.10.8.10">
    <property type="entry name" value="DNA helicase RuvA subunit, C-terminal domain"/>
    <property type="match status" value="1"/>
</dbReference>
<evidence type="ECO:0000259" key="7">
    <source>
        <dbReference type="PROSITE" id="PS50199"/>
    </source>
</evidence>
<feature type="domain" description="RanBP2-type" evidence="7">
    <location>
        <begin position="520"/>
        <end position="550"/>
    </location>
</feature>
<gene>
    <name evidence="9" type="primary">LOC106458910</name>
</gene>
<keyword evidence="2 4" id="KW-0863">Zinc-finger</keyword>
<feature type="region of interest" description="Disordered" evidence="6">
    <location>
        <begin position="263"/>
        <end position="343"/>
    </location>
</feature>
<feature type="region of interest" description="Disordered" evidence="6">
    <location>
        <begin position="162"/>
        <end position="183"/>
    </location>
</feature>
<organism evidence="8 9">
    <name type="scientific">Limulus polyphemus</name>
    <name type="common">Atlantic horseshoe crab</name>
    <dbReference type="NCBI Taxonomy" id="6850"/>
    <lineage>
        <taxon>Eukaryota</taxon>
        <taxon>Metazoa</taxon>
        <taxon>Ecdysozoa</taxon>
        <taxon>Arthropoda</taxon>
        <taxon>Chelicerata</taxon>
        <taxon>Merostomata</taxon>
        <taxon>Xiphosura</taxon>
        <taxon>Limulidae</taxon>
        <taxon>Limulus</taxon>
    </lineage>
</organism>
<dbReference type="Proteomes" id="UP000694941">
    <property type="component" value="Unplaced"/>
</dbReference>
<dbReference type="PROSITE" id="PS50199">
    <property type="entry name" value="ZF_RANBP2_2"/>
    <property type="match status" value="1"/>
</dbReference>
<dbReference type="PANTHER" id="PTHR46253:SF1">
    <property type="entry name" value="TAB2"/>
    <property type="match status" value="1"/>
</dbReference>
<keyword evidence="8" id="KW-1185">Reference proteome</keyword>
<dbReference type="SMART" id="SM00547">
    <property type="entry name" value="ZnF_RBZ"/>
    <property type="match status" value="1"/>
</dbReference>
<dbReference type="SUPFAM" id="SSF90209">
    <property type="entry name" value="Ran binding protein zinc finger-like"/>
    <property type="match status" value="1"/>
</dbReference>
<dbReference type="PROSITE" id="PS01358">
    <property type="entry name" value="ZF_RANBP2_1"/>
    <property type="match status" value="1"/>
</dbReference>
<keyword evidence="1" id="KW-0479">Metal-binding</keyword>
<sequence>MATESNMQILFHELKNIFPEIPQEIIQENIMKFASNRDACLKQLNKESERFKCNSFSSSTTESSIKDQFSPLTSTTNNVYGIGRELQQNHHVFPKQICGISNMENFNSNFNFPSDTRIQELQEFNLTSGLRHSHSSQEVPDLIRQNKNLESRSPSLNIIRPEQPDVPSASENCMKPTGSTPRHVTRMEISPQPYYAPNGQYFDLFRSGSGRHSTAVNIQLRQPSLEVQPPLEIISTPLCPIPSRDFNSQLQISITSSGAAVTALRKQRQSQSPNSLQPPAGYLSPTHMPLSNSLVSPQHLAPRTKAKASTNLAFGNSRQSPERPISWPSTQTDPHRSIIDQSDPWPSKLFQQPIQFITNPVPQGPTTAGSGFRKDDDKAYTQALLLHQRARLDILKRELENVKKLKEQLRSEVLTMEEELCRRNTNNFPFTNVENLQKFQEEKRRLQVACHCLSREVDLYNEGQVPLGVIDENFYKNIFTGPSGPIPPAVPKQDRESPQLSPGTLTPGNTSGMSEAEENDEGNMWKCSECTFHNHPALDKCEVCEMPRVIIDDNNSQPLYYSHCDMGGGPGPRQGVGHVQIHIRQNPSPNQNSAGKSLELRFTHRLGVIRR</sequence>
<evidence type="ECO:0000256" key="4">
    <source>
        <dbReference type="PROSITE-ProRule" id="PRU00322"/>
    </source>
</evidence>
<protein>
    <submittedName>
        <fullName evidence="9">TGF-beta-activated kinase 1 and MAP3K7-binding protein 2-like isoform X1</fullName>
    </submittedName>
</protein>
<dbReference type="Gene3D" id="2.30.30.380">
    <property type="entry name" value="Zn-finger domain of Sec23/24"/>
    <property type="match status" value="1"/>
</dbReference>
<evidence type="ECO:0000256" key="2">
    <source>
        <dbReference type="ARBA" id="ARBA00022771"/>
    </source>
</evidence>
<dbReference type="InterPro" id="IPR036443">
    <property type="entry name" value="Znf_RanBP2_sf"/>
</dbReference>
<proteinExistence type="predicted"/>
<dbReference type="RefSeq" id="XP_022241159.1">
    <property type="nucleotide sequence ID" value="XM_022385451.1"/>
</dbReference>
<feature type="region of interest" description="Disordered" evidence="6">
    <location>
        <begin position="485"/>
        <end position="518"/>
    </location>
</feature>
<evidence type="ECO:0000256" key="3">
    <source>
        <dbReference type="ARBA" id="ARBA00022833"/>
    </source>
</evidence>
<reference evidence="9" key="1">
    <citation type="submission" date="2025-08" db="UniProtKB">
        <authorList>
            <consortium name="RefSeq"/>
        </authorList>
    </citation>
    <scope>IDENTIFICATION</scope>
    <source>
        <tissue evidence="9">Muscle</tissue>
    </source>
</reference>
<feature type="compositionally biased region" description="Polar residues" evidence="6">
    <location>
        <begin position="498"/>
        <end position="513"/>
    </location>
</feature>
<dbReference type="GeneID" id="106458910"/>
<keyword evidence="3" id="KW-0862">Zinc</keyword>
<evidence type="ECO:0000256" key="1">
    <source>
        <dbReference type="ARBA" id="ARBA00022723"/>
    </source>
</evidence>
<evidence type="ECO:0000313" key="9">
    <source>
        <dbReference type="RefSeq" id="XP_022241159.1"/>
    </source>
</evidence>
<evidence type="ECO:0000256" key="5">
    <source>
        <dbReference type="SAM" id="Coils"/>
    </source>
</evidence>